<comment type="caution">
    <text evidence="2">The sequence shown here is derived from an EMBL/GenBank/DDBJ whole genome shotgun (WGS) entry which is preliminary data.</text>
</comment>
<dbReference type="PROSITE" id="PS51352">
    <property type="entry name" value="THIOREDOXIN_2"/>
    <property type="match status" value="1"/>
</dbReference>
<reference evidence="2 3" key="1">
    <citation type="submission" date="2021-05" db="EMBL/GenBank/DDBJ databases">
        <title>A Polyphasic approach of four new species of the genus Ohtaekwangia: Ohtaekwangia histidinii sp. nov., Ohtaekwangia cretensis sp. nov., Ohtaekwangia indiensis sp. nov., Ohtaekwangia reichenbachii sp. nov. from diverse environment.</title>
        <authorList>
            <person name="Octaviana S."/>
        </authorList>
    </citation>
    <scope>NUCLEOTIDE SEQUENCE [LARGE SCALE GENOMIC DNA]</scope>
    <source>
        <strain evidence="2 3">PWU20</strain>
    </source>
</reference>
<feature type="domain" description="Thioredoxin" evidence="1">
    <location>
        <begin position="31"/>
        <end position="164"/>
    </location>
</feature>
<dbReference type="InterPro" id="IPR013766">
    <property type="entry name" value="Thioredoxin_domain"/>
</dbReference>
<proteinExistence type="predicted"/>
<name>A0ABS5VZN3_9BACT</name>
<accession>A0ABS5VZN3</accession>
<dbReference type="RefSeq" id="WP_254157654.1">
    <property type="nucleotide sequence ID" value="NZ_JAHESD010000105.1"/>
</dbReference>
<evidence type="ECO:0000259" key="1">
    <source>
        <dbReference type="PROSITE" id="PS51352"/>
    </source>
</evidence>
<sequence length="164" mass="18786">MPQRIAMYICLVLILIQSCSKNEKSAEQKHTPEHDDRPAMRLSMADGNDVNVKDLNTKIVLVLFQPDCDHCQREAKEIQQHADAFKDYQVYFISSNPMEIIVKFGEDYELNKQANFHFAQTTVESVLNTYGPIATPSVYIYSKNGKLVKQFNGETDIQEIIKVL</sequence>
<dbReference type="Gene3D" id="3.40.30.10">
    <property type="entry name" value="Glutaredoxin"/>
    <property type="match status" value="1"/>
</dbReference>
<dbReference type="PROSITE" id="PS51257">
    <property type="entry name" value="PROKAR_LIPOPROTEIN"/>
    <property type="match status" value="1"/>
</dbReference>
<dbReference type="EMBL" id="JAHESD010000105">
    <property type="protein sequence ID" value="MBT1706379.1"/>
    <property type="molecule type" value="Genomic_DNA"/>
</dbReference>
<dbReference type="Pfam" id="PF00578">
    <property type="entry name" value="AhpC-TSA"/>
    <property type="match status" value="1"/>
</dbReference>
<dbReference type="InterPro" id="IPR000866">
    <property type="entry name" value="AhpC/TSA"/>
</dbReference>
<evidence type="ECO:0000313" key="3">
    <source>
        <dbReference type="Proteomes" id="UP000772618"/>
    </source>
</evidence>
<gene>
    <name evidence="2" type="ORF">KK060_24085</name>
</gene>
<organism evidence="2 3">
    <name type="scientific">Chryseosolibacter indicus</name>
    <dbReference type="NCBI Taxonomy" id="2782351"/>
    <lineage>
        <taxon>Bacteria</taxon>
        <taxon>Pseudomonadati</taxon>
        <taxon>Bacteroidota</taxon>
        <taxon>Cytophagia</taxon>
        <taxon>Cytophagales</taxon>
        <taxon>Chryseotaleaceae</taxon>
        <taxon>Chryseosolibacter</taxon>
    </lineage>
</organism>
<evidence type="ECO:0000313" key="2">
    <source>
        <dbReference type="EMBL" id="MBT1706379.1"/>
    </source>
</evidence>
<protein>
    <submittedName>
        <fullName evidence="2">Redoxin domain-containing protein</fullName>
    </submittedName>
</protein>
<dbReference type="SUPFAM" id="SSF52833">
    <property type="entry name" value="Thioredoxin-like"/>
    <property type="match status" value="1"/>
</dbReference>
<dbReference type="Proteomes" id="UP000772618">
    <property type="component" value="Unassembled WGS sequence"/>
</dbReference>
<dbReference type="InterPro" id="IPR036249">
    <property type="entry name" value="Thioredoxin-like_sf"/>
</dbReference>
<keyword evidence="3" id="KW-1185">Reference proteome</keyword>